<evidence type="ECO:0000313" key="2">
    <source>
        <dbReference type="Proteomes" id="UP000282613"/>
    </source>
</evidence>
<dbReference type="Proteomes" id="UP000282613">
    <property type="component" value="Unassembled WGS sequence"/>
</dbReference>
<gene>
    <name evidence="1" type="ORF">TASK_LOCUS3623</name>
</gene>
<accession>A0A3P6NYI4</accession>
<evidence type="ECO:0000313" key="1">
    <source>
        <dbReference type="EMBL" id="VDK32096.1"/>
    </source>
</evidence>
<organism evidence="1 2">
    <name type="scientific">Taenia asiatica</name>
    <name type="common">Asian tapeworm</name>
    <dbReference type="NCBI Taxonomy" id="60517"/>
    <lineage>
        <taxon>Eukaryota</taxon>
        <taxon>Metazoa</taxon>
        <taxon>Spiralia</taxon>
        <taxon>Lophotrochozoa</taxon>
        <taxon>Platyhelminthes</taxon>
        <taxon>Cestoda</taxon>
        <taxon>Eucestoda</taxon>
        <taxon>Cyclophyllidea</taxon>
        <taxon>Taeniidae</taxon>
        <taxon>Taenia</taxon>
    </lineage>
</organism>
<sequence length="95" mass="10400">MIFGLQRLGTINPLRDSSVGFGRCGETDCLQTPELNTLSGEKIASLLHQLHRHLLVVRTAFHGGTQIRLGRQLGSYRLERGGHLSPLLVALLEAS</sequence>
<proteinExistence type="predicted"/>
<dbReference type="AlphaFoldDB" id="A0A3P6NYI4"/>
<name>A0A3P6NYI4_TAEAS</name>
<reference evidence="1 2" key="1">
    <citation type="submission" date="2018-11" db="EMBL/GenBank/DDBJ databases">
        <authorList>
            <consortium name="Pathogen Informatics"/>
        </authorList>
    </citation>
    <scope>NUCLEOTIDE SEQUENCE [LARGE SCALE GENOMIC DNA]</scope>
</reference>
<keyword evidence="2" id="KW-1185">Reference proteome</keyword>
<dbReference type="EMBL" id="UYRS01018306">
    <property type="protein sequence ID" value="VDK32096.1"/>
    <property type="molecule type" value="Genomic_DNA"/>
</dbReference>
<protein>
    <submittedName>
        <fullName evidence="1">Uncharacterized protein</fullName>
    </submittedName>
</protein>